<dbReference type="OrthoDB" id="9813231at2"/>
<comment type="caution">
    <text evidence="2">The sequence shown here is derived from an EMBL/GenBank/DDBJ whole genome shotgun (WGS) entry which is preliminary data.</text>
</comment>
<dbReference type="Pfam" id="PF08818">
    <property type="entry name" value="DUF1801"/>
    <property type="match status" value="1"/>
</dbReference>
<dbReference type="Gene3D" id="3.90.1150.200">
    <property type="match status" value="1"/>
</dbReference>
<protein>
    <submittedName>
        <fullName evidence="2">DUF1801 domain-containing protein</fullName>
    </submittedName>
</protein>
<proteinExistence type="predicted"/>
<dbReference type="EMBL" id="SDHY01000007">
    <property type="protein sequence ID" value="RXK47119.1"/>
    <property type="molecule type" value="Genomic_DNA"/>
</dbReference>
<name>A0A4Q1BXM7_9BACT</name>
<organism evidence="2 3">
    <name type="scientific">Aquirufa rosea</name>
    <dbReference type="NCBI Taxonomy" id="2509241"/>
    <lineage>
        <taxon>Bacteria</taxon>
        <taxon>Pseudomonadati</taxon>
        <taxon>Bacteroidota</taxon>
        <taxon>Cytophagia</taxon>
        <taxon>Cytophagales</taxon>
        <taxon>Flectobacillaceae</taxon>
        <taxon>Aquirufa</taxon>
    </lineage>
</organism>
<accession>A0A4Q1BXM7</accession>
<feature type="domain" description="YdhG-like" evidence="1">
    <location>
        <begin position="20"/>
        <end position="135"/>
    </location>
</feature>
<dbReference type="SUPFAM" id="SSF159888">
    <property type="entry name" value="YdhG-like"/>
    <property type="match status" value="1"/>
</dbReference>
<gene>
    <name evidence="2" type="ORF">ESB04_10995</name>
</gene>
<dbReference type="AlphaFoldDB" id="A0A4Q1BXM7"/>
<evidence type="ECO:0000259" key="1">
    <source>
        <dbReference type="Pfam" id="PF08818"/>
    </source>
</evidence>
<evidence type="ECO:0000313" key="3">
    <source>
        <dbReference type="Proteomes" id="UP000289455"/>
    </source>
</evidence>
<dbReference type="Proteomes" id="UP000289455">
    <property type="component" value="Unassembled WGS sequence"/>
</dbReference>
<keyword evidence="3" id="KW-1185">Reference proteome</keyword>
<reference evidence="2 3" key="1">
    <citation type="submission" date="2019-01" db="EMBL/GenBank/DDBJ databases">
        <title>Cytophagaceae bacterium strain CAR-16.</title>
        <authorList>
            <person name="Chen W.-M."/>
        </authorList>
    </citation>
    <scope>NUCLEOTIDE SEQUENCE [LARGE SCALE GENOMIC DNA]</scope>
    <source>
        <strain evidence="2 3">CAR-16</strain>
    </source>
</reference>
<sequence length="151" mass="17815">MSIFANNPDEYQNQLSPERQIVIAKLRQCLLENIPKGFEETMSYGMIAYVVPLSIYPSGYHCKKNEPLPFLSIASQKNFIAIYHMGLYSDESLLQWFQHEYPKYTNTRLDMGKSCIRFKKLDDIPYPLIEELVRKISVEDWIQCYESQMKK</sequence>
<evidence type="ECO:0000313" key="2">
    <source>
        <dbReference type="EMBL" id="RXK47119.1"/>
    </source>
</evidence>
<dbReference type="InterPro" id="IPR014922">
    <property type="entry name" value="YdhG-like"/>
</dbReference>
<dbReference type="RefSeq" id="WP_129027802.1">
    <property type="nucleotide sequence ID" value="NZ_SDHY01000007.1"/>
</dbReference>